<gene>
    <name evidence="1" type="ORF">DSO57_1038037</name>
</gene>
<accession>A0ACC2SMS2</accession>
<evidence type="ECO:0000313" key="1">
    <source>
        <dbReference type="EMBL" id="KAJ9063714.1"/>
    </source>
</evidence>
<evidence type="ECO:0000313" key="2">
    <source>
        <dbReference type="Proteomes" id="UP001165960"/>
    </source>
</evidence>
<dbReference type="Proteomes" id="UP001165960">
    <property type="component" value="Unassembled WGS sequence"/>
</dbReference>
<name>A0ACC2SMS2_9FUNG</name>
<reference evidence="1" key="1">
    <citation type="submission" date="2022-04" db="EMBL/GenBank/DDBJ databases">
        <title>Genome of the entomopathogenic fungus Entomophthora muscae.</title>
        <authorList>
            <person name="Elya C."/>
            <person name="Lovett B.R."/>
            <person name="Lee E."/>
            <person name="Macias A.M."/>
            <person name="Hajek A.E."/>
            <person name="De Bivort B.L."/>
            <person name="Kasson M.T."/>
            <person name="De Fine Licht H.H."/>
            <person name="Stajich J.E."/>
        </authorList>
    </citation>
    <scope>NUCLEOTIDE SEQUENCE</scope>
    <source>
        <strain evidence="1">Berkeley</strain>
    </source>
</reference>
<protein>
    <submittedName>
        <fullName evidence="1">Uncharacterized protein</fullName>
    </submittedName>
</protein>
<proteinExistence type="predicted"/>
<keyword evidence="2" id="KW-1185">Reference proteome</keyword>
<sequence>MRAKTFSKYFLQPYLKSIKEEKCGIIDIFRADYNFHGDKNHCYTTINSLQGLSTLVSVYHDSMTAKEHRLTLFELLQCIQFGLSSFILPHLPPSSQLDRKEEIGMRYLP</sequence>
<organism evidence="1 2">
    <name type="scientific">Entomophthora muscae</name>
    <dbReference type="NCBI Taxonomy" id="34485"/>
    <lineage>
        <taxon>Eukaryota</taxon>
        <taxon>Fungi</taxon>
        <taxon>Fungi incertae sedis</taxon>
        <taxon>Zoopagomycota</taxon>
        <taxon>Entomophthoromycotina</taxon>
        <taxon>Entomophthoromycetes</taxon>
        <taxon>Entomophthorales</taxon>
        <taxon>Entomophthoraceae</taxon>
        <taxon>Entomophthora</taxon>
    </lineage>
</organism>
<dbReference type="EMBL" id="QTSX02004705">
    <property type="protein sequence ID" value="KAJ9063714.1"/>
    <property type="molecule type" value="Genomic_DNA"/>
</dbReference>
<comment type="caution">
    <text evidence="1">The sequence shown here is derived from an EMBL/GenBank/DDBJ whole genome shotgun (WGS) entry which is preliminary data.</text>
</comment>